<dbReference type="OrthoDB" id="4860911at2"/>
<accession>W5TNB7</accession>
<dbReference type="SMART" id="SM00530">
    <property type="entry name" value="HTH_XRE"/>
    <property type="match status" value="1"/>
</dbReference>
<dbReference type="SUPFAM" id="SSF47413">
    <property type="entry name" value="lambda repressor-like DNA-binding domains"/>
    <property type="match status" value="1"/>
</dbReference>
<dbReference type="InterPro" id="IPR001387">
    <property type="entry name" value="Cro/C1-type_HTH"/>
</dbReference>
<dbReference type="Gene3D" id="1.10.260.40">
    <property type="entry name" value="lambda repressor-like DNA-binding domains"/>
    <property type="match status" value="1"/>
</dbReference>
<dbReference type="KEGG" id="nno:NONO_c59760"/>
<feature type="domain" description="HTH cro/C1-type" evidence="1">
    <location>
        <begin position="24"/>
        <end position="71"/>
    </location>
</feature>
<dbReference type="Proteomes" id="UP000019150">
    <property type="component" value="Chromosome"/>
</dbReference>
<dbReference type="HOGENOM" id="CLU_2524222_0_0_11"/>
<dbReference type="GO" id="GO:0003677">
    <property type="term" value="F:DNA binding"/>
    <property type="evidence" value="ECO:0007669"/>
    <property type="project" value="InterPro"/>
</dbReference>
<protein>
    <submittedName>
        <fullName evidence="2">Helix-turn-helix domain-containing protein</fullName>
    </submittedName>
</protein>
<dbReference type="Pfam" id="PF13560">
    <property type="entry name" value="HTH_31"/>
    <property type="match status" value="1"/>
</dbReference>
<evidence type="ECO:0000313" key="3">
    <source>
        <dbReference type="Proteomes" id="UP000019150"/>
    </source>
</evidence>
<evidence type="ECO:0000313" key="2">
    <source>
        <dbReference type="EMBL" id="AHH20752.1"/>
    </source>
</evidence>
<name>W5TNB7_9NOCA</name>
<organism evidence="2 3">
    <name type="scientific">Nocardia nova SH22a</name>
    <dbReference type="NCBI Taxonomy" id="1415166"/>
    <lineage>
        <taxon>Bacteria</taxon>
        <taxon>Bacillati</taxon>
        <taxon>Actinomycetota</taxon>
        <taxon>Actinomycetes</taxon>
        <taxon>Mycobacteriales</taxon>
        <taxon>Nocardiaceae</taxon>
        <taxon>Nocardia</taxon>
    </lineage>
</organism>
<dbReference type="RefSeq" id="WP_025352105.1">
    <property type="nucleotide sequence ID" value="NZ_CP006850.1"/>
</dbReference>
<dbReference type="EMBL" id="CP006850">
    <property type="protein sequence ID" value="AHH20752.1"/>
    <property type="molecule type" value="Genomic_DNA"/>
</dbReference>
<dbReference type="PROSITE" id="PS50943">
    <property type="entry name" value="HTH_CROC1"/>
    <property type="match status" value="1"/>
</dbReference>
<gene>
    <name evidence="2" type="ORF">NONO_c59760</name>
</gene>
<dbReference type="InterPro" id="IPR010982">
    <property type="entry name" value="Lambda_DNA-bd_dom_sf"/>
</dbReference>
<keyword evidence="3" id="KW-1185">Reference proteome</keyword>
<evidence type="ECO:0000259" key="1">
    <source>
        <dbReference type="PROSITE" id="PS50943"/>
    </source>
</evidence>
<reference evidence="2 3" key="1">
    <citation type="journal article" date="2014" name="Appl. Environ. Microbiol.">
        <title>Insights into the Microbial Degradation of Rubber and Gutta-Percha by Analysis of the Complete Genome of Nocardia nova SH22a.</title>
        <authorList>
            <person name="Luo Q."/>
            <person name="Hiessl S."/>
            <person name="Poehlein A."/>
            <person name="Daniel R."/>
            <person name="Steinbuchel A."/>
        </authorList>
    </citation>
    <scope>NUCLEOTIDE SEQUENCE [LARGE SCALE GENOMIC DNA]</scope>
    <source>
        <strain evidence="2">SH22a</strain>
    </source>
</reference>
<sequence>MGHPQTEFSARIAARICKAITDSGLSQAEVARRAGLSTSTFSRRLSGEWTPFNTDEIAAVATVLDYDDPEVMLTRSEWAAQEAS</sequence>
<dbReference type="STRING" id="1415166.NONO_c59760"/>
<proteinExistence type="predicted"/>
<dbReference type="CDD" id="cd00093">
    <property type="entry name" value="HTH_XRE"/>
    <property type="match status" value="1"/>
</dbReference>
<dbReference type="PATRIC" id="fig|1415166.3.peg.6156"/>
<dbReference type="AlphaFoldDB" id="W5TNB7"/>